<keyword evidence="3" id="KW-1185">Reference proteome</keyword>
<evidence type="ECO:0000256" key="1">
    <source>
        <dbReference type="SAM" id="MobiDB-lite"/>
    </source>
</evidence>
<accession>A0ABT4A9W3</accession>
<feature type="region of interest" description="Disordered" evidence="1">
    <location>
        <begin position="84"/>
        <end position="141"/>
    </location>
</feature>
<evidence type="ECO:0000313" key="3">
    <source>
        <dbReference type="Proteomes" id="UP001207654"/>
    </source>
</evidence>
<sequence>MRPLLLGVIIVLGCAPSLSRSHGVGVMASAPTGTSLLVRGGSAADTLDEWAAFLPVEFDEAGLAGWSAEALRSAGYRLSVVELEDPVESGPERDPENEPGEFLSRRPPRRGGPGGHPGRHPPALNPRPTPQQRQDMQRRAADLAAVQAARKLYHQRLAEAHALYPNSQGYQDHHLVPVYLGGPRSGTTYRIPTAYHKLLTREFRKEWGYDRGEPTAQRLQEILLKVYSQNPIPQLIGITP</sequence>
<organism evidence="2 3">
    <name type="scientific">Archangium lansingense</name>
    <dbReference type="NCBI Taxonomy" id="2995310"/>
    <lineage>
        <taxon>Bacteria</taxon>
        <taxon>Pseudomonadati</taxon>
        <taxon>Myxococcota</taxon>
        <taxon>Myxococcia</taxon>
        <taxon>Myxococcales</taxon>
        <taxon>Cystobacterineae</taxon>
        <taxon>Archangiaceae</taxon>
        <taxon>Archangium</taxon>
    </lineage>
</organism>
<dbReference type="RefSeq" id="WP_267537229.1">
    <property type="nucleotide sequence ID" value="NZ_JAPNKA010000001.1"/>
</dbReference>
<protein>
    <submittedName>
        <fullName evidence="2">Uncharacterized protein</fullName>
    </submittedName>
</protein>
<name>A0ABT4A9W3_9BACT</name>
<proteinExistence type="predicted"/>
<comment type="caution">
    <text evidence="2">The sequence shown here is derived from an EMBL/GenBank/DDBJ whole genome shotgun (WGS) entry which is preliminary data.</text>
</comment>
<dbReference type="Proteomes" id="UP001207654">
    <property type="component" value="Unassembled WGS sequence"/>
</dbReference>
<evidence type="ECO:0000313" key="2">
    <source>
        <dbReference type="EMBL" id="MCY1078447.1"/>
    </source>
</evidence>
<dbReference type="EMBL" id="JAPNKA010000001">
    <property type="protein sequence ID" value="MCY1078447.1"/>
    <property type="molecule type" value="Genomic_DNA"/>
</dbReference>
<gene>
    <name evidence="2" type="ORF">OV287_28620</name>
</gene>
<reference evidence="2 3" key="1">
    <citation type="submission" date="2022-11" db="EMBL/GenBank/DDBJ databases">
        <title>Minimal conservation of predation-associated metabolite biosynthetic gene clusters underscores biosynthetic potential of Myxococcota including descriptions for ten novel species: Archangium lansinium sp. nov., Myxococcus landrumus sp. nov., Nannocystis bai.</title>
        <authorList>
            <person name="Ahearne A."/>
            <person name="Stevens C."/>
            <person name="Phillips K."/>
        </authorList>
    </citation>
    <scope>NUCLEOTIDE SEQUENCE [LARGE SCALE GENOMIC DNA]</scope>
    <source>
        <strain evidence="2 3">MIWBW</strain>
    </source>
</reference>